<proteinExistence type="predicted"/>
<evidence type="ECO:0000256" key="1">
    <source>
        <dbReference type="SAM" id="Phobius"/>
    </source>
</evidence>
<feature type="transmembrane region" description="Helical" evidence="1">
    <location>
        <begin position="162"/>
        <end position="183"/>
    </location>
</feature>
<evidence type="ECO:0000313" key="3">
    <source>
        <dbReference type="Proteomes" id="UP000199229"/>
    </source>
</evidence>
<keyword evidence="3" id="KW-1185">Reference proteome</keyword>
<name>A0A1I2WQQ3_9HYPH</name>
<dbReference type="Proteomes" id="UP000199229">
    <property type="component" value="Unassembled WGS sequence"/>
</dbReference>
<dbReference type="InterPro" id="IPR018723">
    <property type="entry name" value="DUF2254_membrane"/>
</dbReference>
<dbReference type="AlphaFoldDB" id="A0A1I2WQQ3"/>
<feature type="transmembrane region" description="Helical" evidence="1">
    <location>
        <begin position="46"/>
        <end position="66"/>
    </location>
</feature>
<dbReference type="Pfam" id="PF10011">
    <property type="entry name" value="DUF2254"/>
    <property type="match status" value="1"/>
</dbReference>
<reference evidence="3" key="1">
    <citation type="submission" date="2016-10" db="EMBL/GenBank/DDBJ databases">
        <authorList>
            <person name="Varghese N."/>
            <person name="Submissions S."/>
        </authorList>
    </citation>
    <scope>NUCLEOTIDE SEQUENCE [LARGE SCALE GENOMIC DNA]</scope>
    <source>
        <strain evidence="3">Gh-105</strain>
    </source>
</reference>
<feature type="transmembrane region" description="Helical" evidence="1">
    <location>
        <begin position="133"/>
        <end position="156"/>
    </location>
</feature>
<sequence length="446" mass="47094">MEGGRRVRPPSARDRAFGLVAPRSNPRDVLASTAFYHLRRGARRPWVRVALFSVGGVGAALASAFLAPLIPPDLGSSIGAGAVDQILSLLATSMLPVATFSVATMVQAYGGATNTATPRAVTLLMEDTRAQTAVGSFLGAFVYSVVGLIALKAHIYGEQGRVILFGLTLLVLALVVGTLVRWIDTLSHLGRVGETIDAIEKAASAAIRRRADAPYLGGLPWCPAPAGAIRIVAPRTGYIQHVNAAGLQALADEADLTVHVAALPGRFVHTGRLLAEIDGPVDEALGKRLAAAFVIGDRRSFDDDPRFGVIVLAEVASRGLSTAINDPGTVVDVIGTLVRVLALWSERRSLAPDEPRYRRLRVPGITTEELFEDAFSPIARDGAGSVMVGLRLQKALAALHDIGDVEFARAARHHADLALERAEAALSIAADRAVLRTAREALGRPA</sequence>
<gene>
    <name evidence="2" type="ORF">SAMN05192565_12613</name>
</gene>
<organism evidence="2 3">
    <name type="scientific">Methylobacterium gossipiicola</name>
    <dbReference type="NCBI Taxonomy" id="582675"/>
    <lineage>
        <taxon>Bacteria</taxon>
        <taxon>Pseudomonadati</taxon>
        <taxon>Pseudomonadota</taxon>
        <taxon>Alphaproteobacteria</taxon>
        <taxon>Hyphomicrobiales</taxon>
        <taxon>Methylobacteriaceae</taxon>
        <taxon>Methylobacterium</taxon>
    </lineage>
</organism>
<accession>A0A1I2WQQ3</accession>
<feature type="transmembrane region" description="Helical" evidence="1">
    <location>
        <begin position="86"/>
        <end position="112"/>
    </location>
</feature>
<keyword evidence="1" id="KW-0812">Transmembrane</keyword>
<keyword evidence="1" id="KW-1133">Transmembrane helix</keyword>
<dbReference type="EMBL" id="FOPM01000026">
    <property type="protein sequence ID" value="SFH03512.1"/>
    <property type="molecule type" value="Genomic_DNA"/>
</dbReference>
<keyword evidence="1" id="KW-0472">Membrane</keyword>
<evidence type="ECO:0000313" key="2">
    <source>
        <dbReference type="EMBL" id="SFH03512.1"/>
    </source>
</evidence>
<dbReference type="STRING" id="582675.SAMN05192565_12613"/>
<protein>
    <submittedName>
        <fullName evidence="2">Uncharacterized membrane protein</fullName>
    </submittedName>
</protein>